<gene>
    <name evidence="2" type="ORF">OLEA9_A081771</name>
</gene>
<feature type="compositionally biased region" description="Low complexity" evidence="1">
    <location>
        <begin position="48"/>
        <end position="57"/>
    </location>
</feature>
<protein>
    <submittedName>
        <fullName evidence="2">Uncharacterized protein</fullName>
    </submittedName>
</protein>
<dbReference type="AlphaFoldDB" id="A0A8S0PG68"/>
<evidence type="ECO:0000256" key="1">
    <source>
        <dbReference type="SAM" id="MobiDB-lite"/>
    </source>
</evidence>
<evidence type="ECO:0000313" key="3">
    <source>
        <dbReference type="Proteomes" id="UP000594638"/>
    </source>
</evidence>
<dbReference type="PANTHER" id="PTHR47274">
    <property type="entry name" value="BTB/POZ DOMAIN CONTAINING PROTEIN, EXPRESSED-RELATED"/>
    <property type="match status" value="1"/>
</dbReference>
<dbReference type="EMBL" id="CACTIH010000059">
    <property type="protein sequence ID" value="CAA2945333.1"/>
    <property type="molecule type" value="Genomic_DNA"/>
</dbReference>
<sequence length="139" mass="15393">MDCSICSAMPYILRPPRNTICGACYEGARSIITFTNKLDNEKGTEKPSNNSVSSSNSTKGFANALKWVKEMKELEEELIEKISFLSGFAASFRDQIHSDIQVKPGNDGPSIPAHRALLAIEVPLAQSPKRRYLSKMELD</sequence>
<dbReference type="InterPro" id="IPR044784">
    <property type="entry name" value="At1g01640-like"/>
</dbReference>
<comment type="caution">
    <text evidence="2">The sequence shown here is derived from an EMBL/GenBank/DDBJ whole genome shotgun (WGS) entry which is preliminary data.</text>
</comment>
<dbReference type="PANTHER" id="PTHR47274:SF1">
    <property type="entry name" value="BTB_POZ DOMAIN CONTAINING PROTEIN, EXPRESSED"/>
    <property type="match status" value="1"/>
</dbReference>
<keyword evidence="3" id="KW-1185">Reference proteome</keyword>
<feature type="region of interest" description="Disordered" evidence="1">
    <location>
        <begin position="39"/>
        <end position="58"/>
    </location>
</feature>
<organism evidence="2 3">
    <name type="scientific">Olea europaea subsp. europaea</name>
    <dbReference type="NCBI Taxonomy" id="158383"/>
    <lineage>
        <taxon>Eukaryota</taxon>
        <taxon>Viridiplantae</taxon>
        <taxon>Streptophyta</taxon>
        <taxon>Embryophyta</taxon>
        <taxon>Tracheophyta</taxon>
        <taxon>Spermatophyta</taxon>
        <taxon>Magnoliopsida</taxon>
        <taxon>eudicotyledons</taxon>
        <taxon>Gunneridae</taxon>
        <taxon>Pentapetalae</taxon>
        <taxon>asterids</taxon>
        <taxon>lamiids</taxon>
        <taxon>Lamiales</taxon>
        <taxon>Oleaceae</taxon>
        <taxon>Oleeae</taxon>
        <taxon>Olea</taxon>
    </lineage>
</organism>
<proteinExistence type="predicted"/>
<dbReference type="Proteomes" id="UP000594638">
    <property type="component" value="Unassembled WGS sequence"/>
</dbReference>
<reference evidence="2 3" key="1">
    <citation type="submission" date="2019-12" db="EMBL/GenBank/DDBJ databases">
        <authorList>
            <person name="Alioto T."/>
            <person name="Alioto T."/>
            <person name="Gomez Garrido J."/>
        </authorList>
    </citation>
    <scope>NUCLEOTIDE SEQUENCE [LARGE SCALE GENOMIC DNA]</scope>
</reference>
<evidence type="ECO:0000313" key="2">
    <source>
        <dbReference type="EMBL" id="CAA2945333.1"/>
    </source>
</evidence>
<accession>A0A8S0PG68</accession>
<dbReference type="OrthoDB" id="6359943at2759"/>
<name>A0A8S0PG68_OLEEU</name>
<dbReference type="Gramene" id="OE9A081771T1">
    <property type="protein sequence ID" value="OE9A081771C1"/>
    <property type="gene ID" value="OE9A081771"/>
</dbReference>